<dbReference type="EMBL" id="VSSQ01010015">
    <property type="protein sequence ID" value="MPM43201.1"/>
    <property type="molecule type" value="Genomic_DNA"/>
</dbReference>
<protein>
    <submittedName>
        <fullName evidence="2">Uncharacterized protein</fullName>
    </submittedName>
</protein>
<sequence length="70" mass="7616">MEHDGSSASESLQLIEVGSAPIWAGAHDVELPPVLMKVVHAGECRHQDVQPLVRNTGDRGFHTPDHQDPL</sequence>
<dbReference type="AlphaFoldDB" id="A0A644ZTI2"/>
<feature type="compositionally biased region" description="Basic and acidic residues" evidence="1">
    <location>
        <begin position="56"/>
        <end position="70"/>
    </location>
</feature>
<organism evidence="2">
    <name type="scientific">bioreactor metagenome</name>
    <dbReference type="NCBI Taxonomy" id="1076179"/>
    <lineage>
        <taxon>unclassified sequences</taxon>
        <taxon>metagenomes</taxon>
        <taxon>ecological metagenomes</taxon>
    </lineage>
</organism>
<feature type="region of interest" description="Disordered" evidence="1">
    <location>
        <begin position="47"/>
        <end position="70"/>
    </location>
</feature>
<evidence type="ECO:0000313" key="2">
    <source>
        <dbReference type="EMBL" id="MPM43201.1"/>
    </source>
</evidence>
<proteinExistence type="predicted"/>
<accession>A0A644ZTI2</accession>
<comment type="caution">
    <text evidence="2">The sequence shown here is derived from an EMBL/GenBank/DDBJ whole genome shotgun (WGS) entry which is preliminary data.</text>
</comment>
<reference evidence="2" key="1">
    <citation type="submission" date="2019-08" db="EMBL/GenBank/DDBJ databases">
        <authorList>
            <person name="Kucharzyk K."/>
            <person name="Murdoch R.W."/>
            <person name="Higgins S."/>
            <person name="Loffler F."/>
        </authorList>
    </citation>
    <scope>NUCLEOTIDE SEQUENCE</scope>
</reference>
<evidence type="ECO:0000256" key="1">
    <source>
        <dbReference type="SAM" id="MobiDB-lite"/>
    </source>
</evidence>
<gene>
    <name evidence="2" type="ORF">SDC9_89874</name>
</gene>
<name>A0A644ZTI2_9ZZZZ</name>